<dbReference type="OrthoDB" id="1522982at2"/>
<keyword evidence="2" id="KW-0732">Signal</keyword>
<dbReference type="SUPFAM" id="SSF103647">
    <property type="entry name" value="TSP type-3 repeat"/>
    <property type="match status" value="1"/>
</dbReference>
<dbReference type="Pfam" id="PF00691">
    <property type="entry name" value="OmpA"/>
    <property type="match status" value="1"/>
</dbReference>
<dbReference type="GO" id="GO:0009279">
    <property type="term" value="C:cell outer membrane"/>
    <property type="evidence" value="ECO:0007669"/>
    <property type="project" value="UniProtKB-SubCell"/>
</dbReference>
<keyword evidence="4" id="KW-0998">Cell outer membrane</keyword>
<comment type="caution">
    <text evidence="7">The sequence shown here is derived from an EMBL/GenBank/DDBJ whole genome shotgun (WGS) entry which is preliminary data.</text>
</comment>
<evidence type="ECO:0000256" key="5">
    <source>
        <dbReference type="PROSITE-ProRule" id="PRU00473"/>
    </source>
</evidence>
<proteinExistence type="predicted"/>
<dbReference type="InterPro" id="IPR006690">
    <property type="entry name" value="OMPA-like_CS"/>
</dbReference>
<dbReference type="InterPro" id="IPR006665">
    <property type="entry name" value="OmpA-like"/>
</dbReference>
<comment type="subcellular location">
    <subcellularLocation>
        <location evidence="1">Cell outer membrane</location>
    </subcellularLocation>
</comment>
<name>A0A4R1B7F4_9BACT</name>
<dbReference type="EMBL" id="SJZI01000052">
    <property type="protein sequence ID" value="TCJ12185.1"/>
    <property type="molecule type" value="Genomic_DNA"/>
</dbReference>
<dbReference type="PANTHER" id="PTHR30329">
    <property type="entry name" value="STATOR ELEMENT OF FLAGELLAR MOTOR COMPLEX"/>
    <property type="match status" value="1"/>
</dbReference>
<evidence type="ECO:0000259" key="6">
    <source>
        <dbReference type="PROSITE" id="PS51123"/>
    </source>
</evidence>
<dbReference type="InterPro" id="IPR028974">
    <property type="entry name" value="TSP_type-3_rpt"/>
</dbReference>
<accession>A0A4R1B7F4</accession>
<dbReference type="PROSITE" id="PS51123">
    <property type="entry name" value="OMPA_2"/>
    <property type="match status" value="1"/>
</dbReference>
<dbReference type="InterPro" id="IPR003367">
    <property type="entry name" value="Thrombospondin_3-like_rpt"/>
</dbReference>
<evidence type="ECO:0000313" key="8">
    <source>
        <dbReference type="Proteomes" id="UP000295334"/>
    </source>
</evidence>
<dbReference type="PROSITE" id="PS01068">
    <property type="entry name" value="OMPA_1"/>
    <property type="match status" value="1"/>
</dbReference>
<dbReference type="AlphaFoldDB" id="A0A4R1B7F4"/>
<keyword evidence="8" id="KW-1185">Reference proteome</keyword>
<organism evidence="7 8">
    <name type="scientific">Flaviaesturariibacter flavus</name>
    <dbReference type="NCBI Taxonomy" id="2502780"/>
    <lineage>
        <taxon>Bacteria</taxon>
        <taxon>Pseudomonadati</taxon>
        <taxon>Bacteroidota</taxon>
        <taxon>Chitinophagia</taxon>
        <taxon>Chitinophagales</taxon>
        <taxon>Chitinophagaceae</taxon>
        <taxon>Flaviaestuariibacter</taxon>
    </lineage>
</organism>
<reference evidence="7 8" key="1">
    <citation type="submission" date="2019-03" db="EMBL/GenBank/DDBJ databases">
        <authorList>
            <person name="Kim M.K.M."/>
        </authorList>
    </citation>
    <scope>NUCLEOTIDE SEQUENCE [LARGE SCALE GENOMIC DNA]</scope>
    <source>
        <strain evidence="7 8">17J68-12</strain>
    </source>
</reference>
<dbReference type="PRINTS" id="PR01021">
    <property type="entry name" value="OMPADOMAIN"/>
</dbReference>
<feature type="domain" description="OmpA-like" evidence="6">
    <location>
        <begin position="309"/>
        <end position="424"/>
    </location>
</feature>
<evidence type="ECO:0000256" key="1">
    <source>
        <dbReference type="ARBA" id="ARBA00004442"/>
    </source>
</evidence>
<dbReference type="GO" id="GO:0007155">
    <property type="term" value="P:cell adhesion"/>
    <property type="evidence" value="ECO:0007669"/>
    <property type="project" value="InterPro"/>
</dbReference>
<dbReference type="CDD" id="cd07185">
    <property type="entry name" value="OmpA_C-like"/>
    <property type="match status" value="1"/>
</dbReference>
<dbReference type="InterPro" id="IPR006664">
    <property type="entry name" value="OMP_bac"/>
</dbReference>
<dbReference type="InterPro" id="IPR050330">
    <property type="entry name" value="Bact_OuterMem_StrucFunc"/>
</dbReference>
<gene>
    <name evidence="7" type="ORF">EPD60_16710</name>
</gene>
<dbReference type="Gene3D" id="3.30.1330.60">
    <property type="entry name" value="OmpA-like domain"/>
    <property type="match status" value="1"/>
</dbReference>
<dbReference type="Pfam" id="PF02412">
    <property type="entry name" value="TSP_3"/>
    <property type="match status" value="2"/>
</dbReference>
<keyword evidence="3 5" id="KW-0472">Membrane</keyword>
<dbReference type="GO" id="GO:0005509">
    <property type="term" value="F:calcium ion binding"/>
    <property type="evidence" value="ECO:0007669"/>
    <property type="project" value="InterPro"/>
</dbReference>
<dbReference type="InterPro" id="IPR036737">
    <property type="entry name" value="OmpA-like_sf"/>
</dbReference>
<dbReference type="RefSeq" id="WP_131450659.1">
    <property type="nucleotide sequence ID" value="NZ_SJZI01000052.1"/>
</dbReference>
<dbReference type="Proteomes" id="UP000295334">
    <property type="component" value="Unassembled WGS sequence"/>
</dbReference>
<protein>
    <submittedName>
        <fullName evidence="7">OmpA family protein</fullName>
    </submittedName>
</protein>
<dbReference type="PANTHER" id="PTHR30329:SF21">
    <property type="entry name" value="LIPOPROTEIN YIAD-RELATED"/>
    <property type="match status" value="1"/>
</dbReference>
<dbReference type="SUPFAM" id="SSF103088">
    <property type="entry name" value="OmpA-like"/>
    <property type="match status" value="1"/>
</dbReference>
<evidence type="ECO:0000256" key="3">
    <source>
        <dbReference type="ARBA" id="ARBA00023136"/>
    </source>
</evidence>
<sequence>MKRSLPLLHFLFFTIVCPILFFDSCLFAQKHENILSAGISLPKNFGNSYGINAAPGLSIWFVKGYTQHIDAGAKADFQFYSIGSNNSENLKKLGSAASIFTRFRVFQSEKKIQPYFSPAIGIQSFESLVKPQFSFAVGNQVRAGSFYLDVQGGVSLKNKLLPTLGFIRLSLGGVVGAGKKRTKSAQSLKLLDTDRDGVPDGDDLCPLVPGAISFKGCPDTDQDGVPDDKDRCPLQPGSVDRFGCPVPDTDGDGFNDDEDRCPTVSGSKEFSGCPVPDSDGDGLNDLQDSCILNAGPAGNNGCPIDRQRINAQLTGYASKIQFESGSAILDSTSLPTLNALADYLSQNSFISIVVEGHTDNIGSSAENLLLSEARASAVVDYLVAKGVFLQRLSSKGFGDTLPIGANTTPEGRARNRRVDVKLSN</sequence>
<dbReference type="Gene3D" id="4.10.1080.10">
    <property type="entry name" value="TSP type-3 repeat"/>
    <property type="match status" value="1"/>
</dbReference>
<evidence type="ECO:0000256" key="4">
    <source>
        <dbReference type="ARBA" id="ARBA00023237"/>
    </source>
</evidence>
<evidence type="ECO:0000313" key="7">
    <source>
        <dbReference type="EMBL" id="TCJ12185.1"/>
    </source>
</evidence>
<evidence type="ECO:0000256" key="2">
    <source>
        <dbReference type="ARBA" id="ARBA00022729"/>
    </source>
</evidence>